<protein>
    <recommendedName>
        <fullName evidence="8">Structural maintenance of chromosomes protein</fullName>
    </recommendedName>
</protein>
<feature type="coiled-coil region" evidence="9">
    <location>
        <begin position="187"/>
        <end position="379"/>
    </location>
</feature>
<evidence type="ECO:0000256" key="6">
    <source>
        <dbReference type="ARBA" id="ARBA00023242"/>
    </source>
</evidence>
<dbReference type="SMART" id="SM00968">
    <property type="entry name" value="SMC_hinge"/>
    <property type="match status" value="1"/>
</dbReference>
<dbReference type="Gene3D" id="3.40.50.300">
    <property type="entry name" value="P-loop containing nucleotide triphosphate hydrolases"/>
    <property type="match status" value="2"/>
</dbReference>
<keyword evidence="5 9" id="KW-0175">Coiled coil</keyword>
<keyword evidence="7" id="KW-0131">Cell cycle</keyword>
<dbReference type="InterPro" id="IPR010935">
    <property type="entry name" value="SMC_hinge"/>
</dbReference>
<dbReference type="GO" id="GO:0051276">
    <property type="term" value="P:chromosome organization"/>
    <property type="evidence" value="ECO:0007669"/>
    <property type="project" value="InterPro"/>
</dbReference>
<evidence type="ECO:0000256" key="4">
    <source>
        <dbReference type="ARBA" id="ARBA00022776"/>
    </source>
</evidence>
<dbReference type="GO" id="GO:0051301">
    <property type="term" value="P:cell division"/>
    <property type="evidence" value="ECO:0007669"/>
    <property type="project" value="UniProtKB-KW"/>
</dbReference>
<dbReference type="FunFam" id="3.40.50.300:FF:000370">
    <property type="entry name" value="Structural maintenance of chromosomes 3"/>
    <property type="match status" value="1"/>
</dbReference>
<keyword evidence="13" id="KW-1185">Reference proteome</keyword>
<dbReference type="GO" id="GO:0005634">
    <property type="term" value="C:nucleus"/>
    <property type="evidence" value="ECO:0007669"/>
    <property type="project" value="UniProtKB-SubCell"/>
</dbReference>
<dbReference type="Gene3D" id="1.10.287.510">
    <property type="entry name" value="Helix hairpin bin"/>
    <property type="match status" value="1"/>
</dbReference>
<dbReference type="Pfam" id="PF02463">
    <property type="entry name" value="SMC_N"/>
    <property type="match status" value="1"/>
</dbReference>
<dbReference type="SUPFAM" id="SSF75553">
    <property type="entry name" value="Smc hinge domain"/>
    <property type="match status" value="1"/>
</dbReference>
<dbReference type="PIRSF" id="PIRSF005719">
    <property type="entry name" value="SMC"/>
    <property type="match status" value="1"/>
</dbReference>
<keyword evidence="3" id="KW-0132">Cell division</keyword>
<keyword evidence="4" id="KW-0498">Mitosis</keyword>
<dbReference type="CDD" id="cd03272">
    <property type="entry name" value="ABC_SMC3_euk"/>
    <property type="match status" value="1"/>
</dbReference>
<feature type="coiled-coil region" evidence="9">
    <location>
        <begin position="738"/>
        <end position="772"/>
    </location>
</feature>
<dbReference type="InterPro" id="IPR027417">
    <property type="entry name" value="P-loop_NTPase"/>
</dbReference>
<evidence type="ECO:0000256" key="2">
    <source>
        <dbReference type="ARBA" id="ARBA00005917"/>
    </source>
</evidence>
<organism evidence="12 13">
    <name type="scientific">Schizopora paradoxa</name>
    <dbReference type="NCBI Taxonomy" id="27342"/>
    <lineage>
        <taxon>Eukaryota</taxon>
        <taxon>Fungi</taxon>
        <taxon>Dikarya</taxon>
        <taxon>Basidiomycota</taxon>
        <taxon>Agaricomycotina</taxon>
        <taxon>Agaricomycetes</taxon>
        <taxon>Hymenochaetales</taxon>
        <taxon>Schizoporaceae</taxon>
        <taxon>Schizopora</taxon>
    </lineage>
</organism>
<feature type="coiled-coil region" evidence="9">
    <location>
        <begin position="407"/>
        <end position="434"/>
    </location>
</feature>
<evidence type="ECO:0000256" key="8">
    <source>
        <dbReference type="PIRNR" id="PIRNR005719"/>
    </source>
</evidence>
<feature type="region of interest" description="Disordered" evidence="10">
    <location>
        <begin position="900"/>
        <end position="919"/>
    </location>
</feature>
<dbReference type="Pfam" id="PF06470">
    <property type="entry name" value="SMC_hinge"/>
    <property type="match status" value="1"/>
</dbReference>
<dbReference type="InterPro" id="IPR024704">
    <property type="entry name" value="SMC"/>
</dbReference>
<comment type="similarity">
    <text evidence="2">Belongs to the SMC family. SMC3 subfamily.</text>
</comment>
<evidence type="ECO:0000256" key="10">
    <source>
        <dbReference type="SAM" id="MobiDB-lite"/>
    </source>
</evidence>
<feature type="compositionally biased region" description="Basic and acidic residues" evidence="10">
    <location>
        <begin position="907"/>
        <end position="919"/>
    </location>
</feature>
<dbReference type="Gene3D" id="1.20.1060.20">
    <property type="match status" value="1"/>
</dbReference>
<feature type="coiled-coil region" evidence="9">
    <location>
        <begin position="682"/>
        <end position="709"/>
    </location>
</feature>
<dbReference type="InParanoid" id="A0A0H2RQB6"/>
<proteinExistence type="inferred from homology"/>
<dbReference type="Gene3D" id="3.30.70.1620">
    <property type="match status" value="1"/>
</dbReference>
<dbReference type="InterPro" id="IPR036277">
    <property type="entry name" value="SMC_hinge_sf"/>
</dbReference>
<dbReference type="GO" id="GO:0016887">
    <property type="term" value="F:ATP hydrolysis activity"/>
    <property type="evidence" value="ECO:0007669"/>
    <property type="project" value="InterPro"/>
</dbReference>
<dbReference type="FunCoup" id="A0A0H2RQB6">
    <property type="interactions" value="827"/>
</dbReference>
<keyword evidence="6 8" id="KW-0539">Nucleus</keyword>
<accession>A0A0H2RQB6</accession>
<name>A0A0H2RQB6_9AGAM</name>
<evidence type="ECO:0000256" key="7">
    <source>
        <dbReference type="ARBA" id="ARBA00023306"/>
    </source>
</evidence>
<comment type="subcellular location">
    <subcellularLocation>
        <location evidence="1 8">Nucleus</location>
    </subcellularLocation>
</comment>
<dbReference type="STRING" id="27342.A0A0H2RQB6"/>
<dbReference type="SUPFAM" id="SSF52540">
    <property type="entry name" value="P-loop containing nucleoside triphosphate hydrolases"/>
    <property type="match status" value="1"/>
</dbReference>
<reference evidence="12 13" key="1">
    <citation type="submission" date="2015-04" db="EMBL/GenBank/DDBJ databases">
        <title>Complete genome sequence of Schizopora paradoxa KUC8140, a cosmopolitan wood degrader in East Asia.</title>
        <authorList>
            <consortium name="DOE Joint Genome Institute"/>
            <person name="Min B."/>
            <person name="Park H."/>
            <person name="Jang Y."/>
            <person name="Kim J.-J."/>
            <person name="Kim K.H."/>
            <person name="Pangilinan J."/>
            <person name="Lipzen A."/>
            <person name="Riley R."/>
            <person name="Grigoriev I.V."/>
            <person name="Spatafora J.W."/>
            <person name="Choi I.-G."/>
        </authorList>
    </citation>
    <scope>NUCLEOTIDE SEQUENCE [LARGE SCALE GENOMIC DNA]</scope>
    <source>
        <strain evidence="12 13">KUC8140</strain>
    </source>
</reference>
<dbReference type="EMBL" id="KQ085953">
    <property type="protein sequence ID" value="KLO13817.1"/>
    <property type="molecule type" value="Genomic_DNA"/>
</dbReference>
<sequence>MHIQTLTIQGFKSYRDQTEIEPFSPGHNVVVGRNGSGKSNFFAAIRFVLGDAYTTMSREERQALLHEGLSMTTTLSAYVEIVFTNQPARFPTPNPIVTIRRTIGQKKDEYTLDKKSVSKADIMSLLESAGFSRANPYYIVPQGRITTLTNAKDHERLALLKEVAGTKVYEQRRSESLRIMDETSSKRQKINELLDYINGRLAELEEEKEELKEYQEKDRERRCLEYAMFERELLEVNGALEELEEERRGEVHGVNARREAFNDREKEIQSLEEETKTVKQNTTTLNLTRHGVSGEINELVRARTELECIVEDLQAANDRAGGKKEELEAELAEVNEAIEVKEDELEQLTPVWDDHRARESAERQRLDEAKAHLNALQEKQARVGRFRTRAERDKYLNEEIASLHAFQNSQTADLERAEQEIVSAREKIQELQTRSNGVQQSLEDRREKTKEIVDELASVKEKHAELVERRKELWREDARLTSTVGNAEDELRTAERNLAGMMDKDTGSGLRAIDRIAERNNIQGVYGPLYRLFDVTDKKYSTAVELTAGASLFHVVVDTDETASRVLDIMLKEKTGRVTFMPLNRLKPKPVAYPNAPDAIPLIEKLQFNPMHEKAFKQVFGKTCVCPDLFIAAAYVRSHNLNTITLDGDKVDRKGSLTGGYHDVRRSRLDAIRGVQTWREKYDTDKSSLQEVKREITKIEQEITRLVGKIQVLSTQKEKVQQSREPLVEESVTIGREIERLKERINKGETDVGNLQAELAGVKVRIQDHETEMASHMAKGLTDEEFHAIGKLTKEVDDRQKAVLELSNKKNEIAGRKNMLDIELNESLRRRRDELQSKLERLGEADTGSSFDANDLEARTRELKALNTSISNLQKKAAEMEKESDRLASKKNELRSKLEALQNQQNEDSRGISRQQKSTERYLAKKQMLLNRKDDCNRNIRDLGVLPEEAFEKYINEKLDRLVKKLHSVNEGLKKFAHVNKKAFEQYNNFTKQRDQLLERRTELDKSAASIEELIQVLDMRKDEAIERTFKQVASNFEEVFEKLVPAGKGRLIIQKRIDQDEEDVAEEDEDTQRSTVDNYTGVSIKVSFNSKVDEGLRIQQLSGGQKSLVALATVFAIQKCDPAPFYLFDEIDANLDAQYRTAVAAMIHELSSSAQFITTTFRPEMLVAADKFYGVTFNNQKVSSIKCIKREEAQEFVDQEAQAQ</sequence>
<dbReference type="GO" id="GO:0005694">
    <property type="term" value="C:chromosome"/>
    <property type="evidence" value="ECO:0007669"/>
    <property type="project" value="InterPro"/>
</dbReference>
<dbReference type="InterPro" id="IPR041741">
    <property type="entry name" value="SMC3_ABC_euk"/>
</dbReference>
<gene>
    <name evidence="12" type="ORF">SCHPADRAFT_997031</name>
</gene>
<dbReference type="PANTHER" id="PTHR43977">
    <property type="entry name" value="STRUCTURAL MAINTENANCE OF CHROMOSOMES PROTEIN 3"/>
    <property type="match status" value="1"/>
</dbReference>
<evidence type="ECO:0000313" key="12">
    <source>
        <dbReference type="EMBL" id="KLO13817.1"/>
    </source>
</evidence>
<dbReference type="GO" id="GO:0005524">
    <property type="term" value="F:ATP binding"/>
    <property type="evidence" value="ECO:0007669"/>
    <property type="project" value="InterPro"/>
</dbReference>
<feature type="domain" description="SMC hinge" evidence="11">
    <location>
        <begin position="523"/>
        <end position="636"/>
    </location>
</feature>
<evidence type="ECO:0000256" key="1">
    <source>
        <dbReference type="ARBA" id="ARBA00004123"/>
    </source>
</evidence>
<dbReference type="InterPro" id="IPR003395">
    <property type="entry name" value="RecF/RecN/SMC_N"/>
</dbReference>
<evidence type="ECO:0000256" key="3">
    <source>
        <dbReference type="ARBA" id="ARBA00022618"/>
    </source>
</evidence>
<dbReference type="OrthoDB" id="431497at2759"/>
<evidence type="ECO:0000259" key="11">
    <source>
        <dbReference type="SMART" id="SM00968"/>
    </source>
</evidence>
<dbReference type="Proteomes" id="UP000053477">
    <property type="component" value="Unassembled WGS sequence"/>
</dbReference>
<evidence type="ECO:0000256" key="5">
    <source>
        <dbReference type="ARBA" id="ARBA00023054"/>
    </source>
</evidence>
<evidence type="ECO:0000313" key="13">
    <source>
        <dbReference type="Proteomes" id="UP000053477"/>
    </source>
</evidence>
<dbReference type="AlphaFoldDB" id="A0A0H2RQB6"/>
<evidence type="ECO:0000256" key="9">
    <source>
        <dbReference type="SAM" id="Coils"/>
    </source>
</evidence>
<dbReference type="GO" id="GO:0007059">
    <property type="term" value="P:chromosome segregation"/>
    <property type="evidence" value="ECO:0007669"/>
    <property type="project" value="UniProtKB-ARBA"/>
</dbReference>
<dbReference type="FunFam" id="3.40.50.300:FF:000424">
    <property type="entry name" value="Structural maintenance of chromosomes 3"/>
    <property type="match status" value="1"/>
</dbReference>